<evidence type="ECO:0000256" key="1">
    <source>
        <dbReference type="SAM" id="MobiDB-lite"/>
    </source>
</evidence>
<keyword evidence="2" id="KW-0472">Membrane</keyword>
<feature type="compositionally biased region" description="Low complexity" evidence="1">
    <location>
        <begin position="541"/>
        <end position="564"/>
    </location>
</feature>
<dbReference type="AlphaFoldDB" id="A0A7E4V9G5"/>
<dbReference type="Proteomes" id="UP000492821">
    <property type="component" value="Unassembled WGS sequence"/>
</dbReference>
<feature type="region of interest" description="Disordered" evidence="1">
    <location>
        <begin position="417"/>
        <end position="614"/>
    </location>
</feature>
<proteinExistence type="predicted"/>
<evidence type="ECO:0000313" key="3">
    <source>
        <dbReference type="Proteomes" id="UP000492821"/>
    </source>
</evidence>
<evidence type="ECO:0000313" key="4">
    <source>
        <dbReference type="WBParaSite" id="Pan_g18150.t1"/>
    </source>
</evidence>
<sequence>MAQLWIFAAIIIAISLFTPSWGHRRRWKRQALPFDNVQVHSYDSNITIEEEVNVRSSASRIELIETHYGANIWSQSSFLHFNPNDEYVNLTAQQSIARFNLNSALFHSFAELYELSEVTNRQTDKETQLVINLLTNVNLSLSDTTTVTRVEAINGNKAAIVANSWNNEVPRKLTLESSILHELLRTLVITSVSTEYNVVITLDGAKVGLLYGQVRLDIAPDYRSLVLTTESHKVTLKTVTSPFDLTITEENLVIRAPDDNTVLQIKPNSSNVDITVHQLSQLTMDRFGGSGLMLQGANVSTAQAELLELDSKELLLNLISSESDNNNQVAEIRSNSTNSRLKMQTNVTRVALTAGHHLVQILGGMPHLLLTTGNISLEIEGHTEGLTAVTLMPPFVMPGDQFGAIGPYGNESYAGPIGMPMTDDESISSSSGIGNGNDETSVEVNTVNPNESANNGGGTTIGGSGGNTQTDNPGSTVGPGGNNDPGNVEPGTSEPIDNGAGSGSFTTGENTSLRPTTPSPNAGTTASGLSTAESNTDEAQSTTASNANEASSTNPINTNPTQNTGGDTTISPNLTPSPNDDGTSIDPSFPRPSDLPIIPGHNVDGTDDTPATTDTFIIGQYGTEATTPTIEGFPIFATISNIELREERASFTDDFPRPPSTISPQNSTAIFLISTSTPLRMLRDNGIAENTDMMKVNVRVGRSVSIESDDFMDAIELGLTTLIKSALSTEDSPTRFKRTIVNDANVRIHDVERSSIDPEIATIKFYVDRQDYFNDLPFLASKLNAFGHEVLSDNIKQEVVSAVEITSKDWNLRVPIIAVGSALAISIMVLFFMFCIVFKEKTFQKYLNRHKTEVLPYN</sequence>
<dbReference type="WBParaSite" id="Pan_g18150.t1">
    <property type="protein sequence ID" value="Pan_g18150.t1"/>
    <property type="gene ID" value="Pan_g18150"/>
</dbReference>
<protein>
    <submittedName>
        <fullName evidence="4">DUF2807 domain-containing protein</fullName>
    </submittedName>
</protein>
<feature type="compositionally biased region" description="Polar residues" evidence="1">
    <location>
        <begin position="565"/>
        <end position="586"/>
    </location>
</feature>
<evidence type="ECO:0000256" key="2">
    <source>
        <dbReference type="SAM" id="Phobius"/>
    </source>
</evidence>
<reference evidence="4" key="2">
    <citation type="submission" date="2020-10" db="UniProtKB">
        <authorList>
            <consortium name="WormBaseParasite"/>
        </authorList>
    </citation>
    <scope>IDENTIFICATION</scope>
</reference>
<keyword evidence="2" id="KW-1133">Transmembrane helix</keyword>
<reference evidence="3" key="1">
    <citation type="journal article" date="2013" name="Genetics">
        <title>The draft genome and transcriptome of Panagrellus redivivus are shaped by the harsh demands of a free-living lifestyle.</title>
        <authorList>
            <person name="Srinivasan J."/>
            <person name="Dillman A.R."/>
            <person name="Macchietto M.G."/>
            <person name="Heikkinen L."/>
            <person name="Lakso M."/>
            <person name="Fracchia K.M."/>
            <person name="Antoshechkin I."/>
            <person name="Mortazavi A."/>
            <person name="Wong G."/>
            <person name="Sternberg P.W."/>
        </authorList>
    </citation>
    <scope>NUCLEOTIDE SEQUENCE [LARGE SCALE GENOMIC DNA]</scope>
    <source>
        <strain evidence="3">MT8872</strain>
    </source>
</reference>
<accession>A0A7E4V9G5</accession>
<feature type="compositionally biased region" description="Polar residues" evidence="1">
    <location>
        <begin position="442"/>
        <end position="453"/>
    </location>
</feature>
<organism evidence="3 4">
    <name type="scientific">Panagrellus redivivus</name>
    <name type="common">Microworm</name>
    <dbReference type="NCBI Taxonomy" id="6233"/>
    <lineage>
        <taxon>Eukaryota</taxon>
        <taxon>Metazoa</taxon>
        <taxon>Ecdysozoa</taxon>
        <taxon>Nematoda</taxon>
        <taxon>Chromadorea</taxon>
        <taxon>Rhabditida</taxon>
        <taxon>Tylenchina</taxon>
        <taxon>Panagrolaimomorpha</taxon>
        <taxon>Panagrolaimoidea</taxon>
        <taxon>Panagrolaimidae</taxon>
        <taxon>Panagrellus</taxon>
    </lineage>
</organism>
<feature type="transmembrane region" description="Helical" evidence="2">
    <location>
        <begin position="816"/>
        <end position="838"/>
    </location>
</feature>
<feature type="compositionally biased region" description="Polar residues" evidence="1">
    <location>
        <begin position="503"/>
        <end position="540"/>
    </location>
</feature>
<keyword evidence="2" id="KW-0812">Transmembrane</keyword>
<feature type="compositionally biased region" description="Gly residues" evidence="1">
    <location>
        <begin position="455"/>
        <end position="466"/>
    </location>
</feature>
<keyword evidence="3" id="KW-1185">Reference proteome</keyword>
<feature type="compositionally biased region" description="Low complexity" evidence="1">
    <location>
        <begin position="427"/>
        <end position="439"/>
    </location>
</feature>
<name>A0A7E4V9G5_PANRE</name>